<protein>
    <submittedName>
        <fullName evidence="1">Hypothetical 7.6K protein</fullName>
    </submittedName>
</protein>
<evidence type="ECO:0000313" key="1">
    <source>
        <dbReference type="PIR" id="JQ1257"/>
    </source>
</evidence>
<sequence>MRQGWARCPVPHRAQRGGLICSLNSSSPAYKTSLDTSTGTSSGSAMIGLKKKKWGTLRPSNMWKTWLGW</sequence>
<accession>Q7LZW1</accession>
<dbReference type="PIR" id="JQ1257">
    <property type="entry name" value="JQ1257"/>
</dbReference>
<organism evidence="1">
    <name type="scientific">murine pneumonia virus</name>
    <dbReference type="NCBI Taxonomy" id="11263"/>
    <lineage>
        <taxon>Viruses</taxon>
        <taxon>Riboviria</taxon>
        <taxon>Orthornavirae</taxon>
        <taxon>Negarnaviricota</taxon>
        <taxon>Haploviricotina</taxon>
        <taxon>Monjiviricetes</taxon>
        <taxon>Mononegavirales</taxon>
        <taxon>Pneumoviridae</taxon>
        <taxon>Orthopneumovirus</taxon>
        <taxon>Orthopneumovirus muris</taxon>
    </lineage>
</organism>
<reference evidence="1" key="1">
    <citation type="journal article" date="1991" name="J. Gen. Virol.">
        <title>Genes 1 and 2 of pneumonia virus of mice encode proteins which have little homology with the 1C and 1B proteins of human respiratory syncytial virus.</title>
        <authorList>
            <person name="Chambers P."/>
            <person name="Pringle C.R."/>
            <person name="Easton A.J."/>
        </authorList>
    </citation>
    <scope>NUCLEOTIDE SEQUENCE</scope>
</reference>
<proteinExistence type="predicted"/>
<name>Q7LZW1_9MONO</name>